<comment type="caution">
    <text evidence="1">The sequence shown here is derived from an EMBL/GenBank/DDBJ whole genome shotgun (WGS) entry which is preliminary data.</text>
</comment>
<evidence type="ECO:0000313" key="2">
    <source>
        <dbReference type="Proteomes" id="UP000004095"/>
    </source>
</evidence>
<accession>A1ZYE3</accession>
<sequence>MDTESVKKELVELLTKPPLPNTSITTLYGIGKDRASTLCNELLQRKALSLMIPTAILQSYLPRDKVIKQTLSLGHTVKKAIDYKRFGGLNIYAYIEIQAIPEAAPGISIIESLPPILEYADDTNKHESWQVFDSLPFIFKSIVNYARLYHIQGVRFVVTNARYHPIDYRNYTYYICVVKCLNKVFGVNP</sequence>
<dbReference type="Proteomes" id="UP000004095">
    <property type="component" value="Unassembled WGS sequence"/>
</dbReference>
<name>A1ZYE3_MICM2</name>
<reference evidence="1 2" key="1">
    <citation type="submission" date="2007-01" db="EMBL/GenBank/DDBJ databases">
        <authorList>
            <person name="Haygood M."/>
            <person name="Podell S."/>
            <person name="Anderson C."/>
            <person name="Hopkinson B."/>
            <person name="Roe K."/>
            <person name="Barbeau K."/>
            <person name="Gaasterland T."/>
            <person name="Ferriera S."/>
            <person name="Johnson J."/>
            <person name="Kravitz S."/>
            <person name="Beeson K."/>
            <person name="Sutton G."/>
            <person name="Rogers Y.-H."/>
            <person name="Friedman R."/>
            <person name="Frazier M."/>
            <person name="Venter J.C."/>
        </authorList>
    </citation>
    <scope>NUCLEOTIDE SEQUENCE [LARGE SCALE GENOMIC DNA]</scope>
    <source>
        <strain evidence="1 2">ATCC 23134</strain>
    </source>
</reference>
<dbReference type="OrthoDB" id="9810112at2"/>
<evidence type="ECO:0000313" key="1">
    <source>
        <dbReference type="EMBL" id="EAY24616.1"/>
    </source>
</evidence>
<dbReference type="RefSeq" id="WP_002704493.1">
    <property type="nucleotide sequence ID" value="NZ_AAWS01000065.1"/>
</dbReference>
<protein>
    <submittedName>
        <fullName evidence="1">Uncharacterized protein</fullName>
    </submittedName>
</protein>
<dbReference type="EMBL" id="AAWS01000065">
    <property type="protein sequence ID" value="EAY24616.1"/>
    <property type="molecule type" value="Genomic_DNA"/>
</dbReference>
<dbReference type="AlphaFoldDB" id="A1ZYE3"/>
<proteinExistence type="predicted"/>
<keyword evidence="2" id="KW-1185">Reference proteome</keyword>
<organism evidence="1 2">
    <name type="scientific">Microscilla marina ATCC 23134</name>
    <dbReference type="NCBI Taxonomy" id="313606"/>
    <lineage>
        <taxon>Bacteria</taxon>
        <taxon>Pseudomonadati</taxon>
        <taxon>Bacteroidota</taxon>
        <taxon>Cytophagia</taxon>
        <taxon>Cytophagales</taxon>
        <taxon>Microscillaceae</taxon>
        <taxon>Microscilla</taxon>
    </lineage>
</organism>
<gene>
    <name evidence="1" type="ORF">M23134_07727</name>
</gene>